<gene>
    <name evidence="2" type="ORF">SO694_00050010</name>
</gene>
<dbReference type="Proteomes" id="UP001363151">
    <property type="component" value="Unassembled WGS sequence"/>
</dbReference>
<feature type="region of interest" description="Disordered" evidence="1">
    <location>
        <begin position="1"/>
        <end position="22"/>
    </location>
</feature>
<protein>
    <recommendedName>
        <fullName evidence="4">SH3 domain-containing protein</fullName>
    </recommendedName>
</protein>
<keyword evidence="3" id="KW-1185">Reference proteome</keyword>
<organism evidence="2 3">
    <name type="scientific">Aureococcus anophagefferens</name>
    <name type="common">Harmful bloom alga</name>
    <dbReference type="NCBI Taxonomy" id="44056"/>
    <lineage>
        <taxon>Eukaryota</taxon>
        <taxon>Sar</taxon>
        <taxon>Stramenopiles</taxon>
        <taxon>Ochrophyta</taxon>
        <taxon>Pelagophyceae</taxon>
        <taxon>Pelagomonadales</taxon>
        <taxon>Pelagomonadaceae</taxon>
        <taxon>Aureococcus</taxon>
    </lineage>
</organism>
<proteinExistence type="predicted"/>
<name>A0ABR1FYH4_AURAN</name>
<accession>A0ABR1FYH4</accession>
<evidence type="ECO:0008006" key="4">
    <source>
        <dbReference type="Google" id="ProtNLM"/>
    </source>
</evidence>
<evidence type="ECO:0000256" key="1">
    <source>
        <dbReference type="SAM" id="MobiDB-lite"/>
    </source>
</evidence>
<feature type="compositionally biased region" description="Basic and acidic residues" evidence="1">
    <location>
        <begin position="10"/>
        <end position="21"/>
    </location>
</feature>
<evidence type="ECO:0000313" key="3">
    <source>
        <dbReference type="Proteomes" id="UP001363151"/>
    </source>
</evidence>
<evidence type="ECO:0000313" key="2">
    <source>
        <dbReference type="EMBL" id="KAK7241267.1"/>
    </source>
</evidence>
<sequence>MPSFVASSVDKTRSPLDHPRYPFETPLPESSVFYLLRWHPELNGTRLADHVAAEASAHQRERARDGLTDARAPDKVTRLAAGTEVVVTYAKQLPDKKTRYLIVKPSPVVGWVAGGAVAEARPARDDDDR</sequence>
<dbReference type="EMBL" id="JBBJCI010000203">
    <property type="protein sequence ID" value="KAK7241267.1"/>
    <property type="molecule type" value="Genomic_DNA"/>
</dbReference>
<reference evidence="2 3" key="1">
    <citation type="submission" date="2024-03" db="EMBL/GenBank/DDBJ databases">
        <title>Aureococcus anophagefferens CCMP1851 and Kratosvirus quantuckense: Draft genome of a second virus-susceptible host strain in the model system.</title>
        <authorList>
            <person name="Chase E."/>
            <person name="Truchon A.R."/>
            <person name="Schepens W."/>
            <person name="Wilhelm S.W."/>
        </authorList>
    </citation>
    <scope>NUCLEOTIDE SEQUENCE [LARGE SCALE GENOMIC DNA]</scope>
    <source>
        <strain evidence="2 3">CCMP1851</strain>
    </source>
</reference>
<comment type="caution">
    <text evidence="2">The sequence shown here is derived from an EMBL/GenBank/DDBJ whole genome shotgun (WGS) entry which is preliminary data.</text>
</comment>